<dbReference type="OMA" id="WINNNCA"/>
<dbReference type="PROSITE" id="PS50103">
    <property type="entry name" value="ZF_C3H1"/>
    <property type="match status" value="1"/>
</dbReference>
<feature type="repeat" description="WD" evidence="3">
    <location>
        <begin position="254"/>
        <end position="293"/>
    </location>
</feature>
<dbReference type="PANTHER" id="PTHR44489:SF16">
    <property type="entry name" value="ANAPHASE-PROMOTING COMPLEX SUBUNIT 4 WD40 DOMAIN-CONTAINING PROTEIN"/>
    <property type="match status" value="1"/>
</dbReference>
<dbReference type="InterPro" id="IPR015943">
    <property type="entry name" value="WD40/YVTN_repeat-like_dom_sf"/>
</dbReference>
<keyword evidence="4" id="KW-0863">Zinc-finger</keyword>
<dbReference type="InterPro" id="IPR036322">
    <property type="entry name" value="WD40_repeat_dom_sf"/>
</dbReference>
<gene>
    <name evidence="6" type="ORF">Ccrd_010527</name>
</gene>
<comment type="caution">
    <text evidence="6">The sequence shown here is derived from an EMBL/GenBank/DDBJ whole genome shotgun (WGS) entry which is preliminary data.</text>
</comment>
<name>A0A118K6R1_CYNCS</name>
<reference evidence="6 7" key="1">
    <citation type="journal article" date="2016" name="Sci. Rep.">
        <title>The genome sequence of the outbreeding globe artichoke constructed de novo incorporating a phase-aware low-pass sequencing strategy of F1 progeny.</title>
        <authorList>
            <person name="Scaglione D."/>
            <person name="Reyes-Chin-Wo S."/>
            <person name="Acquadro A."/>
            <person name="Froenicke L."/>
            <person name="Portis E."/>
            <person name="Beitel C."/>
            <person name="Tirone M."/>
            <person name="Mauro R."/>
            <person name="Lo Monaco A."/>
            <person name="Mauromicale G."/>
            <person name="Faccioli P."/>
            <person name="Cattivelli L."/>
            <person name="Rieseberg L."/>
            <person name="Michelmore R."/>
            <person name="Lanteri S."/>
        </authorList>
    </citation>
    <scope>NUCLEOTIDE SEQUENCE [LARGE SCALE GENOMIC DNA]</scope>
    <source>
        <strain evidence="6">2C</strain>
    </source>
</reference>
<dbReference type="InterPro" id="IPR001680">
    <property type="entry name" value="WD40_rpt"/>
</dbReference>
<dbReference type="PRINTS" id="PR00320">
    <property type="entry name" value="GPROTEINBRPT"/>
</dbReference>
<dbReference type="InterPro" id="IPR044715">
    <property type="entry name" value="WDR86-like"/>
</dbReference>
<dbReference type="GO" id="GO:0008270">
    <property type="term" value="F:zinc ion binding"/>
    <property type="evidence" value="ECO:0007669"/>
    <property type="project" value="UniProtKB-KW"/>
</dbReference>
<dbReference type="PROSITE" id="PS50294">
    <property type="entry name" value="WD_REPEATS_REGION"/>
    <property type="match status" value="2"/>
</dbReference>
<keyword evidence="4" id="KW-0479">Metal-binding</keyword>
<organism evidence="6 7">
    <name type="scientific">Cynara cardunculus var. scolymus</name>
    <name type="common">Globe artichoke</name>
    <name type="synonym">Cynara scolymus</name>
    <dbReference type="NCBI Taxonomy" id="59895"/>
    <lineage>
        <taxon>Eukaryota</taxon>
        <taxon>Viridiplantae</taxon>
        <taxon>Streptophyta</taxon>
        <taxon>Embryophyta</taxon>
        <taxon>Tracheophyta</taxon>
        <taxon>Spermatophyta</taxon>
        <taxon>Magnoliopsida</taxon>
        <taxon>eudicotyledons</taxon>
        <taxon>Gunneridae</taxon>
        <taxon>Pentapetalae</taxon>
        <taxon>asterids</taxon>
        <taxon>campanulids</taxon>
        <taxon>Asterales</taxon>
        <taxon>Asteraceae</taxon>
        <taxon>Carduoideae</taxon>
        <taxon>Cardueae</taxon>
        <taxon>Carduinae</taxon>
        <taxon>Cynara</taxon>
    </lineage>
</organism>
<dbReference type="SUPFAM" id="SSF50978">
    <property type="entry name" value="WD40 repeat-like"/>
    <property type="match status" value="1"/>
</dbReference>
<keyword evidence="7" id="KW-1185">Reference proteome</keyword>
<feature type="domain" description="C3H1-type" evidence="5">
    <location>
        <begin position="30"/>
        <end position="56"/>
    </location>
</feature>
<dbReference type="InterPro" id="IPR020472">
    <property type="entry name" value="WD40_PAC1"/>
</dbReference>
<dbReference type="Gene3D" id="4.10.1000.10">
    <property type="entry name" value="Zinc finger, CCCH-type"/>
    <property type="match status" value="1"/>
</dbReference>
<keyword evidence="4" id="KW-0862">Zinc</keyword>
<dbReference type="SMART" id="SM00356">
    <property type="entry name" value="ZnF_C3H1"/>
    <property type="match status" value="1"/>
</dbReference>
<evidence type="ECO:0000256" key="1">
    <source>
        <dbReference type="ARBA" id="ARBA00022574"/>
    </source>
</evidence>
<dbReference type="Proteomes" id="UP000243975">
    <property type="component" value="Unassembled WGS sequence"/>
</dbReference>
<evidence type="ECO:0000256" key="4">
    <source>
        <dbReference type="PROSITE-ProRule" id="PRU00723"/>
    </source>
</evidence>
<protein>
    <submittedName>
        <fullName evidence="6">G-protein beta WD-40 repeat-containing protein</fullName>
    </submittedName>
</protein>
<dbReference type="Pfam" id="PF00400">
    <property type="entry name" value="WD40"/>
    <property type="match status" value="3"/>
</dbReference>
<feature type="repeat" description="WD" evidence="3">
    <location>
        <begin position="130"/>
        <end position="171"/>
    </location>
</feature>
<evidence type="ECO:0000256" key="2">
    <source>
        <dbReference type="ARBA" id="ARBA00022737"/>
    </source>
</evidence>
<dbReference type="STRING" id="59895.A0A118K6R1"/>
<dbReference type="EMBL" id="LEKV01000932">
    <property type="protein sequence ID" value="KVI11072.1"/>
    <property type="molecule type" value="Genomic_DNA"/>
</dbReference>
<dbReference type="Gramene" id="KVI11072">
    <property type="protein sequence ID" value="KVI11072"/>
    <property type="gene ID" value="Ccrd_010527"/>
</dbReference>
<accession>A0A118K6R1</accession>
<dbReference type="PROSITE" id="PS50082">
    <property type="entry name" value="WD_REPEATS_2"/>
    <property type="match status" value="2"/>
</dbReference>
<dbReference type="InterPro" id="IPR000571">
    <property type="entry name" value="Znf_CCCH"/>
</dbReference>
<evidence type="ECO:0000313" key="7">
    <source>
        <dbReference type="Proteomes" id="UP000243975"/>
    </source>
</evidence>
<sequence length="422" mass="46889">MGVKAATRLSPRPSVFKSLGKENMNMNQVKKNMVVCKYWLEGRCNRNPCRFLHSNNKSKYSWKNPTIKEQKMNNNSNAIITQTQDNIGKKTQKSTCKQTHHQNYSICGKGTEDQLHSWFHGKELSLVAKLEGHSKAITGIALPSGSDNLYCSSKDKSLRIWDYSTGKCGTVVDLGMECETLVNEDSWIFAGLTDGNIKGWNLKTQSQVILERTGGKVNAITTYNDLLFAAIQDGTILAWKSTSETSFSQVAVALKGHTGAVLSLVVGAHKLFSGSADHTIRVWDPKSLECMHVLKGHTGDVTTVLCWDNYLLSGSLDKNIKVSSLNLLLHAWAATENGNIEEIYQHNVDEEMLQFHGILDAEDKPILVCACKDSSVRLYDLPSFSERGRIYSRQQVETIRTSPGGQLFVGDARGLLSLWKLT</sequence>
<feature type="zinc finger region" description="C3H1-type" evidence="4">
    <location>
        <begin position="30"/>
        <end position="56"/>
    </location>
</feature>
<proteinExistence type="predicted"/>
<dbReference type="AlphaFoldDB" id="A0A118K6R1"/>
<dbReference type="SMART" id="SM00320">
    <property type="entry name" value="WD40"/>
    <property type="match status" value="6"/>
</dbReference>
<dbReference type="PANTHER" id="PTHR44489">
    <property type="match status" value="1"/>
</dbReference>
<evidence type="ECO:0000313" key="6">
    <source>
        <dbReference type="EMBL" id="KVI11072.1"/>
    </source>
</evidence>
<keyword evidence="2" id="KW-0677">Repeat</keyword>
<dbReference type="Gene3D" id="2.130.10.10">
    <property type="entry name" value="YVTN repeat-like/Quinoprotein amine dehydrogenase"/>
    <property type="match status" value="2"/>
</dbReference>
<evidence type="ECO:0000256" key="3">
    <source>
        <dbReference type="PROSITE-ProRule" id="PRU00221"/>
    </source>
</evidence>
<keyword evidence="1 3" id="KW-0853">WD repeat</keyword>
<evidence type="ECO:0000259" key="5">
    <source>
        <dbReference type="PROSITE" id="PS50103"/>
    </source>
</evidence>